<dbReference type="Pfam" id="PF06386">
    <property type="entry name" value="GvpL_GvpF"/>
    <property type="match status" value="1"/>
</dbReference>
<proteinExistence type="inferred from homology"/>
<evidence type="ECO:0000256" key="3">
    <source>
        <dbReference type="ARBA" id="ARBA00035643"/>
    </source>
</evidence>
<dbReference type="EMBL" id="RHIB01000002">
    <property type="protein sequence ID" value="RNA67761.1"/>
    <property type="molecule type" value="Genomic_DNA"/>
</dbReference>
<reference evidence="4 5" key="1">
    <citation type="submission" date="2018-10" db="EMBL/GenBank/DDBJ databases">
        <title>Bacillus Keqinensis sp. nov., a moderately halophilic bacterium isolated from a saline-alkaline lake.</title>
        <authorList>
            <person name="Wang H."/>
        </authorList>
    </citation>
    <scope>NUCLEOTIDE SEQUENCE [LARGE SCALE GENOMIC DNA]</scope>
    <source>
        <strain evidence="4 5">KQ-3</strain>
    </source>
</reference>
<dbReference type="GO" id="GO:0031411">
    <property type="term" value="C:gas vesicle"/>
    <property type="evidence" value="ECO:0007669"/>
    <property type="project" value="UniProtKB-SubCell"/>
</dbReference>
<keyword evidence="1" id="KW-0304">Gas vesicle</keyword>
<dbReference type="Proteomes" id="UP000278746">
    <property type="component" value="Unassembled WGS sequence"/>
</dbReference>
<name>A0A3M7TQQ7_9BACI</name>
<comment type="caution">
    <text evidence="4">The sequence shown here is derived from an EMBL/GenBank/DDBJ whole genome shotgun (WGS) entry which is preliminary data.</text>
</comment>
<protein>
    <submittedName>
        <fullName evidence="4">Gas vesicle protein GvpF</fullName>
    </submittedName>
</protein>
<dbReference type="InterPro" id="IPR009430">
    <property type="entry name" value="GvpL/GvpF"/>
</dbReference>
<keyword evidence="5" id="KW-1185">Reference proteome</keyword>
<evidence type="ECO:0000256" key="1">
    <source>
        <dbReference type="ARBA" id="ARBA00022987"/>
    </source>
</evidence>
<accession>A0A3M7TQQ7</accession>
<gene>
    <name evidence="4" type="ORF">EBO34_13700</name>
</gene>
<comment type="subcellular location">
    <subcellularLocation>
        <location evidence="2">Gas vesicle</location>
    </subcellularLocation>
</comment>
<evidence type="ECO:0000313" key="5">
    <source>
        <dbReference type="Proteomes" id="UP000278746"/>
    </source>
</evidence>
<evidence type="ECO:0000313" key="4">
    <source>
        <dbReference type="EMBL" id="RNA67761.1"/>
    </source>
</evidence>
<evidence type="ECO:0000256" key="2">
    <source>
        <dbReference type="ARBA" id="ARBA00035108"/>
    </source>
</evidence>
<comment type="similarity">
    <text evidence="3">Belongs to the gas vesicle GvpF/GvpL family.</text>
</comment>
<dbReference type="GO" id="GO:0031412">
    <property type="term" value="P:gas vesicle organization"/>
    <property type="evidence" value="ECO:0007669"/>
    <property type="project" value="InterPro"/>
</dbReference>
<dbReference type="RefSeq" id="WP_122899488.1">
    <property type="nucleotide sequence ID" value="NZ_RHIB01000002.1"/>
</dbReference>
<dbReference type="PANTHER" id="PTHR36852">
    <property type="entry name" value="PROTEIN GVPL 2"/>
    <property type="match status" value="1"/>
</dbReference>
<dbReference type="PANTHER" id="PTHR36852:SF1">
    <property type="entry name" value="PROTEIN GVPL 2"/>
    <property type="match status" value="1"/>
</dbReference>
<organism evidence="4 5">
    <name type="scientific">Alteribacter keqinensis</name>
    <dbReference type="NCBI Taxonomy" id="2483800"/>
    <lineage>
        <taxon>Bacteria</taxon>
        <taxon>Bacillati</taxon>
        <taxon>Bacillota</taxon>
        <taxon>Bacilli</taxon>
        <taxon>Bacillales</taxon>
        <taxon>Bacillaceae</taxon>
        <taxon>Alteribacter</taxon>
    </lineage>
</organism>
<dbReference type="OrthoDB" id="144737at2"/>
<sequence>MSKEGVYMFGAIETEEAQTFEKVKLAGEHRRVYTIPYKGLSMVVTNAPVQIYEPSRQNLKAHQDTVAAVMKQFTIIPMSFGNVLESEKDVKILLTKLSPQFNEIFPRIRGKMEVGLKLIGKKEWIENSAQNEPAMKKLQTNVKGKNAEAGYYDRIKLGEAARNFMTKLQMTFDDQVFQPLAEVADAAKNNEAISERMLINAAFLIDKEKEAEFDALVNEFHEEWGDRVDFKYTGPWPAYNFINLKIKADAS</sequence>
<dbReference type="AlphaFoldDB" id="A0A3M7TQQ7"/>